<evidence type="ECO:0000313" key="2">
    <source>
        <dbReference type="EMBL" id="AEW20449.1"/>
    </source>
</evidence>
<reference evidence="3" key="1">
    <citation type="submission" date="2011-12" db="EMBL/GenBank/DDBJ databases">
        <title>Complete sequence of Tannerella forsythia ATCC 43037.</title>
        <authorList>
            <person name="Dewhirst F."/>
            <person name="Tanner A."/>
            <person name="Izard J."/>
            <person name="Brinkac L."/>
            <person name="Durkin A.S."/>
            <person name="Hostetler J."/>
            <person name="Shetty J."/>
            <person name="Torralba M."/>
            <person name="Gill S."/>
            <person name="Nelson K."/>
        </authorList>
    </citation>
    <scope>NUCLEOTIDE SEQUENCE [LARGE SCALE GENOMIC DNA]</scope>
    <source>
        <strain evidence="3">ATCC 43037 / JCM 10827 / CCUG 33226 / KCTC 5666 / FDC 338</strain>
    </source>
</reference>
<dbReference type="Gene3D" id="2.120.10.10">
    <property type="match status" value="1"/>
</dbReference>
<evidence type="ECO:0000259" key="1">
    <source>
        <dbReference type="Pfam" id="PF13088"/>
    </source>
</evidence>
<accession>G8UMX9</accession>
<dbReference type="AlphaFoldDB" id="G8UMX9"/>
<dbReference type="Pfam" id="PF13088">
    <property type="entry name" value="BNR_2"/>
    <property type="match status" value="1"/>
</dbReference>
<dbReference type="KEGG" id="tfo:BFO_0701"/>
<dbReference type="HOGENOM" id="CLU_007128_1_0_10"/>
<protein>
    <submittedName>
        <fullName evidence="2">BNR/Asp-box repeat protein</fullName>
    </submittedName>
</protein>
<gene>
    <name evidence="2" type="ordered locus">BFO_0701</name>
</gene>
<dbReference type="SUPFAM" id="SSF50939">
    <property type="entry name" value="Sialidases"/>
    <property type="match status" value="1"/>
</dbReference>
<dbReference type="STRING" id="203275.BFO_0701"/>
<evidence type="ECO:0000313" key="3">
    <source>
        <dbReference type="Proteomes" id="UP000005436"/>
    </source>
</evidence>
<dbReference type="InterPro" id="IPR011040">
    <property type="entry name" value="Sialidase"/>
</dbReference>
<sequence length="351" mass="39631">MIYHFFMSAKSIFFLIFFGCTWLAASQTPYFVIDSGFVFENPPFQSCHSSTVVEMENGNVLCAWFGGKHEGSNDVSIWLSELSSGTWTSPTLVADGIQNDTTRYACWNPVLYRDKTKLFLFYKVGTSPSTWWGEYKVSTDDGKTWSKVAKLPDGILGPIKNKAIRIGKTVLHPSSTETAGNTRWKSFIELSDRNLTQWKSVPIDTASSYKVIQPTLLCYGENRIQALLRSDSNEILQSWSNDNGQSWTPITGTGILHPNSGIDAVGLSNGVKLLVYNPAIKGENWWDGRSRLTVAESVDGLTWNDILILEKHEKGEFSYPAIIRLKNDDILITYTYNRLKIKYVFIKTRSR</sequence>
<organism evidence="2 3">
    <name type="scientific">Tannerella forsythia (strain ATCC 43037 / JCM 10827 / CCUG 21028 A / KCTC 5666 / FDC 338)</name>
    <name type="common">Bacteroides forsythus</name>
    <dbReference type="NCBI Taxonomy" id="203275"/>
    <lineage>
        <taxon>Bacteria</taxon>
        <taxon>Pseudomonadati</taxon>
        <taxon>Bacteroidota</taxon>
        <taxon>Bacteroidia</taxon>
        <taxon>Bacteroidales</taxon>
        <taxon>Tannerellaceae</taxon>
        <taxon>Tannerella</taxon>
    </lineage>
</organism>
<proteinExistence type="predicted"/>
<dbReference type="eggNOG" id="COG4692">
    <property type="taxonomic scope" value="Bacteria"/>
</dbReference>
<name>G8UMX9_TANFA</name>
<dbReference type="CDD" id="cd15482">
    <property type="entry name" value="Sialidase_non-viral"/>
    <property type="match status" value="1"/>
</dbReference>
<dbReference type="PATRIC" id="fig|203275.8.peg.621"/>
<dbReference type="EMBL" id="CP003191">
    <property type="protein sequence ID" value="AEW20449.1"/>
    <property type="molecule type" value="Genomic_DNA"/>
</dbReference>
<dbReference type="eggNOG" id="COG4409">
    <property type="taxonomic scope" value="Bacteria"/>
</dbReference>
<dbReference type="PANTHER" id="PTHR43752:SF2">
    <property type="entry name" value="BNR_ASP-BOX REPEAT FAMILY PROTEIN"/>
    <property type="match status" value="1"/>
</dbReference>
<dbReference type="PANTHER" id="PTHR43752">
    <property type="entry name" value="BNR/ASP-BOX REPEAT FAMILY PROTEIN"/>
    <property type="match status" value="1"/>
</dbReference>
<keyword evidence="3" id="KW-1185">Reference proteome</keyword>
<feature type="domain" description="Sialidase" evidence="1">
    <location>
        <begin position="58"/>
        <end position="327"/>
    </location>
</feature>
<dbReference type="InterPro" id="IPR036278">
    <property type="entry name" value="Sialidase_sf"/>
</dbReference>
<dbReference type="Proteomes" id="UP000005436">
    <property type="component" value="Chromosome"/>
</dbReference>